<feature type="compositionally biased region" description="Polar residues" evidence="1">
    <location>
        <begin position="215"/>
        <end position="237"/>
    </location>
</feature>
<comment type="caution">
    <text evidence="2">The sequence shown here is derived from an EMBL/GenBank/DDBJ whole genome shotgun (WGS) entry which is preliminary data.</text>
</comment>
<feature type="compositionally biased region" description="Low complexity" evidence="1">
    <location>
        <begin position="189"/>
        <end position="207"/>
    </location>
</feature>
<feature type="compositionally biased region" description="Polar residues" evidence="1">
    <location>
        <begin position="711"/>
        <end position="726"/>
    </location>
</feature>
<evidence type="ECO:0000256" key="1">
    <source>
        <dbReference type="SAM" id="MobiDB-lite"/>
    </source>
</evidence>
<feature type="compositionally biased region" description="Acidic residues" evidence="1">
    <location>
        <begin position="792"/>
        <end position="817"/>
    </location>
</feature>
<feature type="compositionally biased region" description="Polar residues" evidence="1">
    <location>
        <begin position="534"/>
        <end position="546"/>
    </location>
</feature>
<keyword evidence="3" id="KW-1185">Reference proteome</keyword>
<sequence length="923" mass="97831">MSATSPMTVNTSATRKDRLDPVPQNVTVPPVKAPLSTRIKTPIQASESAVVPAPVEWPETVKIHTAQLPASLPNKGAASASLDLLAGHKAQTPATPDPTTITSLKNDAAADSNPKPHAASLGKCPAESTTKTPAAPAANPPPDSNQEPPTAPVIKPPTYLTSNSPADNSKKGVHAPSAKASTAPHKKTPAVPSTTTPATLTVKAPAPSKTPAVGSPSNLQSPNVTSIQTPAGRSTQSVPPPKPQSSALDARKRATHPPKTPSPMPVALTKKQERSVAPAVVKQASSSAASLRVVGRDGGHIPVGPPKGKKKVDSGKEPSASSSGANASATQKPKRAVRKRSNTKPSEDDEDRREDVEEGNEGDSEEGSGESSNEEEEEEEELPKTDRKGKGRAVDVEETKGKKRKATTSATAGHASKRGKKYSVSLKPSGYLYPVPCENCAKHGRPCVEPLSQRGSCVPCKVLHASCTYKNRLRPTEESTQKYLGPAVAAVPRKTKNSKAAQKKSTTLHLPPPPTLDPPPAAISASVHREETPRQPSQPRESSMQRAASAMEQPSPPRAFSPLQRPSSHVPFRFGDNTPRFKPFPLTADGSIDGNVIASAIHNMEQYIWDMDDRHTRELHRVQDIIVELDNTVRWFIHALQFTAPAGFVFPPNGIDATTDASRIEVSVNQSILDKYWQQKAEGKTSTSAAGQPSSEGQLPPIPTINIIDATPQSSQAVIPTDQSEAGPSGRRSRPSGVSTTGTEDPTDPNMHAGETSERDELPEDNGVTIGRTEDPSPSIDALAGDANSGTAEEDGKEDGDSPEDDREEGDELDDDGVERNRPADEQRQEDIEDSGATPVTPPRLRPTSHAEELAIGQALQNVEPTPGAGPFDGPGSISHLVPPPLRRSARSRSPTPAKQPAQRKSKRKAVDVVDGDAKRRRK</sequence>
<feature type="compositionally biased region" description="Basic residues" evidence="1">
    <location>
        <begin position="332"/>
        <end position="342"/>
    </location>
</feature>
<proteinExistence type="predicted"/>
<feature type="compositionally biased region" description="Low complexity" evidence="1">
    <location>
        <begin position="317"/>
        <end position="329"/>
    </location>
</feature>
<dbReference type="EMBL" id="MU155906">
    <property type="protein sequence ID" value="KAF9470619.1"/>
    <property type="molecule type" value="Genomic_DNA"/>
</dbReference>
<reference evidence="2" key="1">
    <citation type="submission" date="2020-11" db="EMBL/GenBank/DDBJ databases">
        <authorList>
            <consortium name="DOE Joint Genome Institute"/>
            <person name="Ahrendt S."/>
            <person name="Riley R."/>
            <person name="Andreopoulos W."/>
            <person name="Labutti K."/>
            <person name="Pangilinan J."/>
            <person name="Ruiz-Duenas F.J."/>
            <person name="Barrasa J.M."/>
            <person name="Sanchez-Garcia M."/>
            <person name="Camarero S."/>
            <person name="Miyauchi S."/>
            <person name="Serrano A."/>
            <person name="Linde D."/>
            <person name="Babiker R."/>
            <person name="Drula E."/>
            <person name="Ayuso-Fernandez I."/>
            <person name="Pacheco R."/>
            <person name="Padilla G."/>
            <person name="Ferreira P."/>
            <person name="Barriuso J."/>
            <person name="Kellner H."/>
            <person name="Castanera R."/>
            <person name="Alfaro M."/>
            <person name="Ramirez L."/>
            <person name="Pisabarro A.G."/>
            <person name="Kuo A."/>
            <person name="Tritt A."/>
            <person name="Lipzen A."/>
            <person name="He G."/>
            <person name="Yan M."/>
            <person name="Ng V."/>
            <person name="Cullen D."/>
            <person name="Martin F."/>
            <person name="Rosso M.-N."/>
            <person name="Henrissat B."/>
            <person name="Hibbett D."/>
            <person name="Martinez A.T."/>
            <person name="Grigoriev I.V."/>
        </authorList>
    </citation>
    <scope>NUCLEOTIDE SEQUENCE</scope>
    <source>
        <strain evidence="2">CIRM-BRFM 674</strain>
    </source>
</reference>
<feature type="compositionally biased region" description="Polar residues" evidence="1">
    <location>
        <begin position="92"/>
        <end position="105"/>
    </location>
</feature>
<gene>
    <name evidence="2" type="ORF">BDN70DRAFT_939554</name>
</gene>
<feature type="region of interest" description="Disordered" evidence="1">
    <location>
        <begin position="683"/>
        <end position="923"/>
    </location>
</feature>
<feature type="compositionally biased region" description="Polar residues" evidence="1">
    <location>
        <begin position="1"/>
        <end position="13"/>
    </location>
</feature>
<feature type="region of interest" description="Disordered" evidence="1">
    <location>
        <begin position="490"/>
        <end position="570"/>
    </location>
</feature>
<organism evidence="2 3">
    <name type="scientific">Pholiota conissans</name>
    <dbReference type="NCBI Taxonomy" id="109636"/>
    <lineage>
        <taxon>Eukaryota</taxon>
        <taxon>Fungi</taxon>
        <taxon>Dikarya</taxon>
        <taxon>Basidiomycota</taxon>
        <taxon>Agaricomycotina</taxon>
        <taxon>Agaricomycetes</taxon>
        <taxon>Agaricomycetidae</taxon>
        <taxon>Agaricales</taxon>
        <taxon>Agaricineae</taxon>
        <taxon>Strophariaceae</taxon>
        <taxon>Pholiota</taxon>
    </lineage>
</organism>
<feature type="compositionally biased region" description="Basic and acidic residues" evidence="1">
    <location>
        <begin position="909"/>
        <end position="923"/>
    </location>
</feature>
<dbReference type="AlphaFoldDB" id="A0A9P6CS19"/>
<protein>
    <recommendedName>
        <fullName evidence="4">Zn(2)-C6 fungal-type domain-containing protein</fullName>
    </recommendedName>
</protein>
<feature type="region of interest" description="Disordered" evidence="1">
    <location>
        <begin position="1"/>
        <end position="30"/>
    </location>
</feature>
<feature type="compositionally biased region" description="Low complexity" evidence="1">
    <location>
        <begin position="727"/>
        <end position="743"/>
    </location>
</feature>
<evidence type="ECO:0008006" key="4">
    <source>
        <dbReference type="Google" id="ProtNLM"/>
    </source>
</evidence>
<feature type="compositionally biased region" description="Pro residues" evidence="1">
    <location>
        <begin position="510"/>
        <end position="521"/>
    </location>
</feature>
<name>A0A9P6CS19_9AGAR</name>
<accession>A0A9P6CS19</accession>
<feature type="compositionally biased region" description="Polar residues" evidence="1">
    <location>
        <begin position="684"/>
        <end position="697"/>
    </location>
</feature>
<dbReference type="Proteomes" id="UP000807469">
    <property type="component" value="Unassembled WGS sequence"/>
</dbReference>
<evidence type="ECO:0000313" key="3">
    <source>
        <dbReference type="Proteomes" id="UP000807469"/>
    </source>
</evidence>
<feature type="region of interest" description="Disordered" evidence="1">
    <location>
        <begin position="83"/>
        <end position="422"/>
    </location>
</feature>
<feature type="compositionally biased region" description="Acidic residues" evidence="1">
    <location>
        <begin position="347"/>
        <end position="381"/>
    </location>
</feature>
<feature type="compositionally biased region" description="Basic and acidic residues" evidence="1">
    <location>
        <begin position="818"/>
        <end position="830"/>
    </location>
</feature>
<feature type="compositionally biased region" description="Pro residues" evidence="1">
    <location>
        <begin position="138"/>
        <end position="155"/>
    </location>
</feature>
<feature type="compositionally biased region" description="Basic and acidic residues" evidence="1">
    <location>
        <begin position="382"/>
        <end position="400"/>
    </location>
</feature>
<feature type="compositionally biased region" description="Low complexity" evidence="1">
    <location>
        <begin position="275"/>
        <end position="290"/>
    </location>
</feature>
<evidence type="ECO:0000313" key="2">
    <source>
        <dbReference type="EMBL" id="KAF9470619.1"/>
    </source>
</evidence>
<feature type="compositionally biased region" description="Low complexity" evidence="1">
    <location>
        <begin position="125"/>
        <end position="137"/>
    </location>
</feature>